<name>A0ACC3MF49_9PEZI</name>
<gene>
    <name evidence="1" type="ORF">LTR37_019176</name>
</gene>
<comment type="caution">
    <text evidence="1">The sequence shown here is derived from an EMBL/GenBank/DDBJ whole genome shotgun (WGS) entry which is preliminary data.</text>
</comment>
<proteinExistence type="predicted"/>
<reference evidence="1" key="1">
    <citation type="submission" date="2023-07" db="EMBL/GenBank/DDBJ databases">
        <title>Black Yeasts Isolated from many extreme environments.</title>
        <authorList>
            <person name="Coleine C."/>
            <person name="Stajich J.E."/>
            <person name="Selbmann L."/>
        </authorList>
    </citation>
    <scope>NUCLEOTIDE SEQUENCE</scope>
    <source>
        <strain evidence="1">CCFEE 5714</strain>
    </source>
</reference>
<evidence type="ECO:0000313" key="2">
    <source>
        <dbReference type="Proteomes" id="UP001281147"/>
    </source>
</evidence>
<evidence type="ECO:0000313" key="1">
    <source>
        <dbReference type="EMBL" id="KAK3687062.1"/>
    </source>
</evidence>
<accession>A0ACC3MF49</accession>
<sequence length="750" mass="84183">MGDDHTHMNGSMQSYHNDYNSYGPHDRRTSSSASHFQYPGSQGHSYGTQDGSQQLTGQYQYNQLDGWPMPGLETLPNVSQCGVLNIGELQRLSNTNAVNSEPWNPARPSRLPRSQPNVQAGSYRNNVHRAYTVAAHPTADPAFQRPNFGNRDSWLSIPDSGFVSHETLEDEQEPTTPNLQELRTSAHLSLSSPPAPPQSVQSAPVGVKRGRGKARLEPCDVCGRPPKNSSDASKHALQHEKPFRCLENRCTRKEGFATNNDLQRHRKSVHGVEPEVGKKTGYICQACPPPANANRLKWWPRLDNFKAHIGRKHKSWDAQQLIGISEHQRPTDAMSESGYGSQPADESCPELSSPLSPAMSRQQSRQVDLGTIFEFNQGRTDTLAGVGTGQLLDLSTPSKQSGSAFQGHSITGNGLSLLHSREHQGSPVDGMISPMDTRYPVPELHLNGRMCDTQQQYFSRMHLEERSPKKRKVTGTVMADVKPEVGPTEVQHTCNVCGKVKSRECDLRKHMKRHDRPYGCTFPNCVKRFGSRNDWKRHENSQHYQEEMWRCQFGRTDGSGKCGRLAYRKDTFALHLFRKHSVPLQTHQSEVECTRSHLGREGHHQFWCGFCDALVQQPESILQGAWDFRLKHIGDHFDKDNWHISGWIDIEENRPKRQLADHDRKRSKAHRPRNGKAGFTDDDSDLGDDGIPQSLGYNTEQVYQQQVSTADYQTGMPLQQRGHAMSNKETGAGGEADDADGVSDEEWLGM</sequence>
<dbReference type="EMBL" id="JAUTXU010000289">
    <property type="protein sequence ID" value="KAK3687062.1"/>
    <property type="molecule type" value="Genomic_DNA"/>
</dbReference>
<keyword evidence="2" id="KW-1185">Reference proteome</keyword>
<organism evidence="1 2">
    <name type="scientific">Vermiconidia calcicola</name>
    <dbReference type="NCBI Taxonomy" id="1690605"/>
    <lineage>
        <taxon>Eukaryota</taxon>
        <taxon>Fungi</taxon>
        <taxon>Dikarya</taxon>
        <taxon>Ascomycota</taxon>
        <taxon>Pezizomycotina</taxon>
        <taxon>Dothideomycetes</taxon>
        <taxon>Dothideomycetidae</taxon>
        <taxon>Mycosphaerellales</taxon>
        <taxon>Extremaceae</taxon>
        <taxon>Vermiconidia</taxon>
    </lineage>
</organism>
<dbReference type="Proteomes" id="UP001281147">
    <property type="component" value="Unassembled WGS sequence"/>
</dbReference>
<protein>
    <submittedName>
        <fullName evidence="1">Uncharacterized protein</fullName>
    </submittedName>
</protein>